<evidence type="ECO:0008006" key="3">
    <source>
        <dbReference type="Google" id="ProtNLM"/>
    </source>
</evidence>
<proteinExistence type="predicted"/>
<dbReference type="OrthoDB" id="6174494at2"/>
<protein>
    <recommendedName>
        <fullName evidence="3">Phage gp6-like head-tail connector protein</fullName>
    </recommendedName>
</protein>
<evidence type="ECO:0000313" key="1">
    <source>
        <dbReference type="EMBL" id="MTW11426.1"/>
    </source>
</evidence>
<name>A0A6L6QIF9_9BURK</name>
<dbReference type="AlphaFoldDB" id="A0A6L6QIF9"/>
<accession>A0A6L6QIF9</accession>
<dbReference type="NCBIfam" id="TIGR02215">
    <property type="entry name" value="phage_chp_gp8"/>
    <property type="match status" value="1"/>
</dbReference>
<gene>
    <name evidence="1" type="ORF">GM658_12545</name>
</gene>
<keyword evidence="2" id="KW-1185">Reference proteome</keyword>
<sequence length="185" mass="20638">MTFVRTAAPTVLPVDVRAAADNMGVDGTELDARIEGWLRGITATLERRIGQCLMRQRWEGAFAGFLPEFRLPHPVLEVEKVEYVDTGGTLCQLTATDYRLVRGEYDTYLRPAIGRQWPASLLADGAVNIVVSCGYGDDPSKTPDDLRLYLLAKLGEQFDPATGSERENVHTSFVESLLDPYRRFN</sequence>
<evidence type="ECO:0000313" key="2">
    <source>
        <dbReference type="Proteomes" id="UP000472320"/>
    </source>
</evidence>
<dbReference type="InterPro" id="IPR011738">
    <property type="entry name" value="Phage_CHP"/>
</dbReference>
<comment type="caution">
    <text evidence="1">The sequence shown here is derived from an EMBL/GenBank/DDBJ whole genome shotgun (WGS) entry which is preliminary data.</text>
</comment>
<dbReference type="Proteomes" id="UP000472320">
    <property type="component" value="Unassembled WGS sequence"/>
</dbReference>
<organism evidence="1 2">
    <name type="scientific">Massilia eburnea</name>
    <dbReference type="NCBI Taxonomy" id="1776165"/>
    <lineage>
        <taxon>Bacteria</taxon>
        <taxon>Pseudomonadati</taxon>
        <taxon>Pseudomonadota</taxon>
        <taxon>Betaproteobacteria</taxon>
        <taxon>Burkholderiales</taxon>
        <taxon>Oxalobacteraceae</taxon>
        <taxon>Telluria group</taxon>
        <taxon>Massilia</taxon>
    </lineage>
</organism>
<dbReference type="RefSeq" id="WP_155454385.1">
    <property type="nucleotide sequence ID" value="NZ_WNKX01000008.1"/>
</dbReference>
<dbReference type="EMBL" id="WNKX01000008">
    <property type="protein sequence ID" value="MTW11426.1"/>
    <property type="molecule type" value="Genomic_DNA"/>
</dbReference>
<reference evidence="1 2" key="1">
    <citation type="submission" date="2019-11" db="EMBL/GenBank/DDBJ databases">
        <title>Type strains purchased from KCTC, JCM and DSMZ.</title>
        <authorList>
            <person name="Lu H."/>
        </authorList>
    </citation>
    <scope>NUCLEOTIDE SEQUENCE [LARGE SCALE GENOMIC DNA]</scope>
    <source>
        <strain evidence="1 2">JCM 31587</strain>
    </source>
</reference>